<dbReference type="Proteomes" id="UP001596058">
    <property type="component" value="Unassembled WGS sequence"/>
</dbReference>
<name>A0ABW1CF91_9ACTN</name>
<evidence type="ECO:0000313" key="1">
    <source>
        <dbReference type="EMBL" id="MFC5823575.1"/>
    </source>
</evidence>
<protein>
    <submittedName>
        <fullName evidence="1">Uncharacterized protein</fullName>
    </submittedName>
</protein>
<organism evidence="1 2">
    <name type="scientific">Nonomuraea insulae</name>
    <dbReference type="NCBI Taxonomy" id="1616787"/>
    <lineage>
        <taxon>Bacteria</taxon>
        <taxon>Bacillati</taxon>
        <taxon>Actinomycetota</taxon>
        <taxon>Actinomycetes</taxon>
        <taxon>Streptosporangiales</taxon>
        <taxon>Streptosporangiaceae</taxon>
        <taxon>Nonomuraea</taxon>
    </lineage>
</organism>
<accession>A0ABW1CF91</accession>
<comment type="caution">
    <text evidence="1">The sequence shown here is derived from an EMBL/GenBank/DDBJ whole genome shotgun (WGS) entry which is preliminary data.</text>
</comment>
<keyword evidence="2" id="KW-1185">Reference proteome</keyword>
<dbReference type="RefSeq" id="WP_379513109.1">
    <property type="nucleotide sequence ID" value="NZ_JBHSPA010000010.1"/>
</dbReference>
<dbReference type="EMBL" id="JBHSPA010000010">
    <property type="protein sequence ID" value="MFC5823575.1"/>
    <property type="molecule type" value="Genomic_DNA"/>
</dbReference>
<sequence length="138" mass="15734">MTAHRPGTQVVVTRFECRTRLRMLIVLGLHWRVKRAVRVRVSGWLGSATVTDWHTRTVLSISLWHDLRSVYGMGDIPVHVQAARVPRRLGIATVSGIYSYSGDWRRLMFGTPAGDHEPLIPTRYHATDEERSLHGESH</sequence>
<evidence type="ECO:0000313" key="2">
    <source>
        <dbReference type="Proteomes" id="UP001596058"/>
    </source>
</evidence>
<gene>
    <name evidence="1" type="ORF">ACFPZ3_06915</name>
</gene>
<reference evidence="2" key="1">
    <citation type="journal article" date="2019" name="Int. J. Syst. Evol. Microbiol.">
        <title>The Global Catalogue of Microorganisms (GCM) 10K type strain sequencing project: providing services to taxonomists for standard genome sequencing and annotation.</title>
        <authorList>
            <consortium name="The Broad Institute Genomics Platform"/>
            <consortium name="The Broad Institute Genome Sequencing Center for Infectious Disease"/>
            <person name="Wu L."/>
            <person name="Ma J."/>
        </authorList>
    </citation>
    <scope>NUCLEOTIDE SEQUENCE [LARGE SCALE GENOMIC DNA]</scope>
    <source>
        <strain evidence="2">CCUG 53903</strain>
    </source>
</reference>
<proteinExistence type="predicted"/>